<evidence type="ECO:0000256" key="6">
    <source>
        <dbReference type="ARBA" id="ARBA00022490"/>
    </source>
</evidence>
<sequence length="222" mass="25326">MDYPRGDAGFLEARQRSSSTDQQLPGQNETLQGRLSEMMWEASTKQVKETFSSYGRIDIFRPYFDVEPRQVRNRLFQSLIPRRPSQMNVSNDMYGPSMIVLTMVALLLFSMKSSGYMVQDGTLMGTALLSCFSAWFFISLAISTLCYILSTDATTVHIFSIVGYSLFSHCIVILLVTLFHPTHSHLFFYAMMIIFCVPAALRVVRFSSIFKIKSASYELIFF</sequence>
<evidence type="ECO:0000256" key="14">
    <source>
        <dbReference type="RuleBase" id="RU361264"/>
    </source>
</evidence>
<gene>
    <name evidence="16" type="ORF">TCNE_LOCUS12324</name>
</gene>
<keyword evidence="5" id="KW-1003">Cell membrane</keyword>
<comment type="similarity">
    <text evidence="4 14">Belongs to the YIP1 family.</text>
</comment>
<feature type="transmembrane region" description="Helical" evidence="14">
    <location>
        <begin position="161"/>
        <end position="180"/>
    </location>
</feature>
<evidence type="ECO:0000256" key="4">
    <source>
        <dbReference type="ARBA" id="ARBA00010596"/>
    </source>
</evidence>
<keyword evidence="12" id="KW-0325">Glycoprotein</keyword>
<reference evidence="16 17" key="2">
    <citation type="submission" date="2018-11" db="EMBL/GenBank/DDBJ databases">
        <authorList>
            <consortium name="Pathogen Informatics"/>
        </authorList>
    </citation>
    <scope>NUCLEOTIDE SEQUENCE [LARGE SCALE GENOMIC DNA]</scope>
</reference>
<accession>A0A183UV08</accession>
<organism evidence="17 18">
    <name type="scientific">Toxocara canis</name>
    <name type="common">Canine roundworm</name>
    <dbReference type="NCBI Taxonomy" id="6265"/>
    <lineage>
        <taxon>Eukaryota</taxon>
        <taxon>Metazoa</taxon>
        <taxon>Ecdysozoa</taxon>
        <taxon>Nematoda</taxon>
        <taxon>Chromadorea</taxon>
        <taxon>Rhabditida</taxon>
        <taxon>Spirurina</taxon>
        <taxon>Ascaridomorpha</taxon>
        <taxon>Ascaridoidea</taxon>
        <taxon>Toxocaridae</taxon>
        <taxon>Toxocara</taxon>
    </lineage>
</organism>
<keyword evidence="8" id="KW-0221">Differentiation</keyword>
<evidence type="ECO:0000256" key="9">
    <source>
        <dbReference type="ARBA" id="ARBA00022989"/>
    </source>
</evidence>
<evidence type="ECO:0000256" key="3">
    <source>
        <dbReference type="ARBA" id="ARBA00004651"/>
    </source>
</evidence>
<evidence type="ECO:0000256" key="2">
    <source>
        <dbReference type="ARBA" id="ARBA00004496"/>
    </source>
</evidence>
<evidence type="ECO:0000256" key="12">
    <source>
        <dbReference type="ARBA" id="ARBA00023180"/>
    </source>
</evidence>
<dbReference type="GO" id="GO:0000139">
    <property type="term" value="C:Golgi membrane"/>
    <property type="evidence" value="ECO:0007669"/>
    <property type="project" value="UniProtKB-SubCell"/>
</dbReference>
<name>A0A183UV08_TOXCA</name>
<keyword evidence="10" id="KW-0333">Golgi apparatus</keyword>
<keyword evidence="17" id="KW-1185">Reference proteome</keyword>
<dbReference type="PANTHER" id="PTHR15627:SF14">
    <property type="entry name" value="PROTEIN YIPF3"/>
    <property type="match status" value="1"/>
</dbReference>
<comment type="subcellular location">
    <subcellularLocation>
        <location evidence="3">Cell membrane</location>
        <topology evidence="3">Multi-pass membrane protein</topology>
    </subcellularLocation>
    <subcellularLocation>
        <location evidence="2">Cytoplasm</location>
    </subcellularLocation>
    <subcellularLocation>
        <location evidence="14">Golgi apparatus membrane</location>
        <topology evidence="14">Multi-pass membrane protein</topology>
    </subcellularLocation>
    <subcellularLocation>
        <location evidence="1">Golgi apparatus</location>
        <location evidence="1">cis-Golgi network membrane</location>
        <topology evidence="1">Multi-pass membrane protein</topology>
    </subcellularLocation>
</comment>
<evidence type="ECO:0000313" key="17">
    <source>
        <dbReference type="Proteomes" id="UP000050794"/>
    </source>
</evidence>
<evidence type="ECO:0000313" key="16">
    <source>
        <dbReference type="EMBL" id="VDM43645.1"/>
    </source>
</evidence>
<dbReference type="GO" id="GO:0005886">
    <property type="term" value="C:plasma membrane"/>
    <property type="evidence" value="ECO:0007669"/>
    <property type="project" value="UniProtKB-SubCell"/>
</dbReference>
<evidence type="ECO:0000256" key="7">
    <source>
        <dbReference type="ARBA" id="ARBA00022692"/>
    </source>
</evidence>
<feature type="domain" description="Yip1" evidence="15">
    <location>
        <begin position="88"/>
        <end position="190"/>
    </location>
</feature>
<reference evidence="18" key="1">
    <citation type="submission" date="2016-06" db="UniProtKB">
        <authorList>
            <consortium name="WormBaseParasite"/>
        </authorList>
    </citation>
    <scope>IDENTIFICATION</scope>
</reference>
<evidence type="ECO:0000313" key="18">
    <source>
        <dbReference type="WBParaSite" id="TCNE_0001232801-mRNA-1"/>
    </source>
</evidence>
<feature type="transmembrane region" description="Helical" evidence="14">
    <location>
        <begin position="123"/>
        <end position="149"/>
    </location>
</feature>
<keyword evidence="11 14" id="KW-0472">Membrane</keyword>
<proteinExistence type="inferred from homology"/>
<keyword evidence="9 14" id="KW-1133">Transmembrane helix</keyword>
<feature type="transmembrane region" description="Helical" evidence="14">
    <location>
        <begin position="186"/>
        <end position="204"/>
    </location>
</feature>
<evidence type="ECO:0000256" key="11">
    <source>
        <dbReference type="ARBA" id="ARBA00023136"/>
    </source>
</evidence>
<evidence type="ECO:0000256" key="8">
    <source>
        <dbReference type="ARBA" id="ARBA00022782"/>
    </source>
</evidence>
<dbReference type="InterPro" id="IPR051521">
    <property type="entry name" value="tRNA_Mod/Golgi_Maint"/>
</dbReference>
<comment type="caution">
    <text evidence="14">Lacks conserved residue(s) required for the propagation of feature annotation.</text>
</comment>
<evidence type="ECO:0000256" key="10">
    <source>
        <dbReference type="ARBA" id="ARBA00023034"/>
    </source>
</evidence>
<dbReference type="Proteomes" id="UP000050794">
    <property type="component" value="Unassembled WGS sequence"/>
</dbReference>
<keyword evidence="7 14" id="KW-0812">Transmembrane</keyword>
<protein>
    <recommendedName>
        <fullName evidence="14">Protein YIPF</fullName>
    </recommendedName>
</protein>
<evidence type="ECO:0000256" key="5">
    <source>
        <dbReference type="ARBA" id="ARBA00022475"/>
    </source>
</evidence>
<dbReference type="PANTHER" id="PTHR15627">
    <property type="entry name" value="NATURAL KILLER CELL-SPECIFIC ANTIGEN KLIP1"/>
    <property type="match status" value="1"/>
</dbReference>
<dbReference type="WBParaSite" id="TCNE_0001232801-mRNA-1">
    <property type="protein sequence ID" value="TCNE_0001232801-mRNA-1"/>
    <property type="gene ID" value="TCNE_0001232801"/>
</dbReference>
<dbReference type="GO" id="GO:0030154">
    <property type="term" value="P:cell differentiation"/>
    <property type="evidence" value="ECO:0007669"/>
    <property type="project" value="UniProtKB-KW"/>
</dbReference>
<evidence type="ECO:0000256" key="13">
    <source>
        <dbReference type="ARBA" id="ARBA00024809"/>
    </source>
</evidence>
<dbReference type="Pfam" id="PF04893">
    <property type="entry name" value="Yip1"/>
    <property type="match status" value="1"/>
</dbReference>
<comment type="function">
    <text evidence="13">Involved in the maintenance of the Golgi structure. May play a role in hematopoiesis.</text>
</comment>
<dbReference type="EMBL" id="UYWY01021210">
    <property type="protein sequence ID" value="VDM43645.1"/>
    <property type="molecule type" value="Genomic_DNA"/>
</dbReference>
<feature type="transmembrane region" description="Helical" evidence="14">
    <location>
        <begin position="93"/>
        <end position="111"/>
    </location>
</feature>
<evidence type="ECO:0000259" key="15">
    <source>
        <dbReference type="Pfam" id="PF04893"/>
    </source>
</evidence>
<dbReference type="AlphaFoldDB" id="A0A183UV08"/>
<keyword evidence="6" id="KW-0963">Cytoplasm</keyword>
<dbReference type="InterPro" id="IPR006977">
    <property type="entry name" value="Yip1_dom"/>
</dbReference>
<evidence type="ECO:0000256" key="1">
    <source>
        <dbReference type="ARBA" id="ARBA00004257"/>
    </source>
</evidence>